<keyword evidence="3" id="KW-1185">Reference proteome</keyword>
<dbReference type="InterPro" id="IPR001296">
    <property type="entry name" value="Glyco_trans_1"/>
</dbReference>
<dbReference type="EMBL" id="BMIQ01000001">
    <property type="protein sequence ID" value="GGD90064.1"/>
    <property type="molecule type" value="Genomic_DNA"/>
</dbReference>
<protein>
    <recommendedName>
        <fullName evidence="1">Glycosyl transferase family 1 domain-containing protein</fullName>
    </recommendedName>
</protein>
<dbReference type="PANTHER" id="PTHR45947:SF3">
    <property type="entry name" value="SULFOQUINOVOSYL TRANSFERASE SQD2"/>
    <property type="match status" value="1"/>
</dbReference>
<sequence>MSAIPLRNDRPAAEASTRVDPPIRVLYALDQFPQLSESYINAEIERMLEWGVEVEVWSSTSPKSEGRPVDVPIHRGTLVETIQRRKPEIVHTHWTQSALKYKDAAKRMGVPMTARGHWHFVPKQIQKVEDEPTIVRLFMFPHLANKWKSMTDKIVPMLACYHHEWVAPRRPKNRKMLMRTAACKRSKDLANFIRIAAKLPDYRSVMILCSLGPNDYYRELEALNRELGSPVEMVRDITYEEVAAYMAEAGLYVHTYDPDVSFGMPVSIVEAMAAGCTVLARDVEGASAYLGDTGRVYKDLDEAAALVRATESWSELEWQEAERRSRERAARHFDDRQILVPLLDTWKDIAAERRAAGDESLSMVEKFRRWSGLGYKRV</sequence>
<accession>A0A916ZDJ0</accession>
<feature type="domain" description="Glycosyl transferase family 1" evidence="1">
    <location>
        <begin position="170"/>
        <end position="329"/>
    </location>
</feature>
<evidence type="ECO:0000313" key="3">
    <source>
        <dbReference type="Proteomes" id="UP000644699"/>
    </source>
</evidence>
<dbReference type="RefSeq" id="WP_188906729.1">
    <property type="nucleotide sequence ID" value="NZ_BMIQ01000001.1"/>
</dbReference>
<gene>
    <name evidence="2" type="ORF">GCM10011390_06110</name>
</gene>
<dbReference type="Gene3D" id="3.40.50.2000">
    <property type="entry name" value="Glycogen Phosphorylase B"/>
    <property type="match status" value="1"/>
</dbReference>
<dbReference type="Proteomes" id="UP000644699">
    <property type="component" value="Unassembled WGS sequence"/>
</dbReference>
<comment type="caution">
    <text evidence="2">The sequence shown here is derived from an EMBL/GenBank/DDBJ whole genome shotgun (WGS) entry which is preliminary data.</text>
</comment>
<dbReference type="AlphaFoldDB" id="A0A916ZDJ0"/>
<organism evidence="2 3">
    <name type="scientific">Aureimonas endophytica</name>
    <dbReference type="NCBI Taxonomy" id="2027858"/>
    <lineage>
        <taxon>Bacteria</taxon>
        <taxon>Pseudomonadati</taxon>
        <taxon>Pseudomonadota</taxon>
        <taxon>Alphaproteobacteria</taxon>
        <taxon>Hyphomicrobiales</taxon>
        <taxon>Aurantimonadaceae</taxon>
        <taxon>Aureimonas</taxon>
    </lineage>
</organism>
<reference evidence="2" key="1">
    <citation type="journal article" date="2014" name="Int. J. Syst. Evol. Microbiol.">
        <title>Complete genome sequence of Corynebacterium casei LMG S-19264T (=DSM 44701T), isolated from a smear-ripened cheese.</title>
        <authorList>
            <consortium name="US DOE Joint Genome Institute (JGI-PGF)"/>
            <person name="Walter F."/>
            <person name="Albersmeier A."/>
            <person name="Kalinowski J."/>
            <person name="Ruckert C."/>
        </authorList>
    </citation>
    <scope>NUCLEOTIDE SEQUENCE</scope>
    <source>
        <strain evidence="2">CGMCC 1.15367</strain>
    </source>
</reference>
<dbReference type="InterPro" id="IPR050194">
    <property type="entry name" value="Glycosyltransferase_grp1"/>
</dbReference>
<evidence type="ECO:0000313" key="2">
    <source>
        <dbReference type="EMBL" id="GGD90064.1"/>
    </source>
</evidence>
<dbReference type="GO" id="GO:0016757">
    <property type="term" value="F:glycosyltransferase activity"/>
    <property type="evidence" value="ECO:0007669"/>
    <property type="project" value="InterPro"/>
</dbReference>
<dbReference type="SUPFAM" id="SSF53756">
    <property type="entry name" value="UDP-Glycosyltransferase/glycogen phosphorylase"/>
    <property type="match status" value="1"/>
</dbReference>
<evidence type="ECO:0000259" key="1">
    <source>
        <dbReference type="Pfam" id="PF00534"/>
    </source>
</evidence>
<proteinExistence type="predicted"/>
<name>A0A916ZDJ0_9HYPH</name>
<dbReference type="Pfam" id="PF00534">
    <property type="entry name" value="Glycos_transf_1"/>
    <property type="match status" value="1"/>
</dbReference>
<dbReference type="PANTHER" id="PTHR45947">
    <property type="entry name" value="SULFOQUINOVOSYL TRANSFERASE SQD2"/>
    <property type="match status" value="1"/>
</dbReference>
<reference evidence="2" key="2">
    <citation type="submission" date="2020-09" db="EMBL/GenBank/DDBJ databases">
        <authorList>
            <person name="Sun Q."/>
            <person name="Zhou Y."/>
        </authorList>
    </citation>
    <scope>NUCLEOTIDE SEQUENCE</scope>
    <source>
        <strain evidence="2">CGMCC 1.15367</strain>
    </source>
</reference>